<proteinExistence type="predicted"/>
<feature type="compositionally biased region" description="Basic residues" evidence="1">
    <location>
        <begin position="473"/>
        <end position="489"/>
    </location>
</feature>
<evidence type="ECO:0000313" key="3">
    <source>
        <dbReference type="Proteomes" id="UP000829354"/>
    </source>
</evidence>
<dbReference type="AlphaFoldDB" id="A0AAE9JVQ3"/>
<feature type="region of interest" description="Disordered" evidence="1">
    <location>
        <begin position="1"/>
        <end position="62"/>
    </location>
</feature>
<feature type="region of interest" description="Disordered" evidence="1">
    <location>
        <begin position="629"/>
        <end position="672"/>
    </location>
</feature>
<protein>
    <recommendedName>
        <fullName evidence="4">ELM2 domain-containing protein</fullName>
    </recommendedName>
</protein>
<dbReference type="Proteomes" id="UP000829354">
    <property type="component" value="Chromosome X"/>
</dbReference>
<dbReference type="PANTHER" id="PTHR16089">
    <property type="entry name" value="REST COREPRESSOR COREST PROTEIN-RELATED"/>
    <property type="match status" value="1"/>
</dbReference>
<sequence>MSDPQTSNSILERGSDGQDPSALCQDTGSDADLEISRGHHQAHHQSNIRKRSQVGVSTPDSSFLAPKRADLHCYDSIDEDCATSGAPSPCSSLHGSTNNDMAVTRSTSPRLNAPRTRRSMRHTATFNWIPEQEPFTEQRTSGIIGLARKPFSFKKGNLVRLEDEAWRKLWEQEHSISDKEHEWRKQVKEEAEKNGKYVNARINVGPNFQARLNEDPTHTFGEDYLEDHTRAEVIFNLNEDEYYDWSRNIYWRAIYRQFEGRITFEAALEHLQQCGFDFRIALDTIDQKLHNVPQETRSIPAGRVKTIAALMVKPEVTRRAVQARAMRNWHLPEIQMFREQFIRFYSRQATFGVGCNCNDPVYMDVAFEPRVGCLVCTQHRRPHADPSKKCLICLTYEKIFEHERPAKQVIFSDAENDFLNKWTEKEARDNRSWTREEMEQRLMEEDEKRWRELDLTEEECDMLNIKQSEESRKVKKRERHVNEKSKRKKGEQMVQKLKPFKLPFFTKCSCRESGFESREFVDPIKDPKERKETKKSWSEEEQIHYRDLLIEHNGDLRKVGAVLDVEPGLVERFATTYDSTHPIWQGKIFPRISTLFRQPDQNKPTPISGWKQKLLKGPFMDDLVKVLKPEEQQPDAQRAEGNQPMEQQLECQIAEAQQPDVQKADTNQPVNQ</sequence>
<keyword evidence="3" id="KW-1185">Reference proteome</keyword>
<gene>
    <name evidence="2" type="ORF">L5515_019699</name>
</gene>
<feature type="compositionally biased region" description="Polar residues" evidence="1">
    <location>
        <begin position="85"/>
        <end position="110"/>
    </location>
</feature>
<evidence type="ECO:0000313" key="2">
    <source>
        <dbReference type="EMBL" id="UMM44567.1"/>
    </source>
</evidence>
<name>A0AAE9JVQ3_CAEBR</name>
<feature type="region of interest" description="Disordered" evidence="1">
    <location>
        <begin position="469"/>
        <end position="492"/>
    </location>
</feature>
<accession>A0AAE9JVQ3</accession>
<organism evidence="2 3">
    <name type="scientific">Caenorhabditis briggsae</name>
    <dbReference type="NCBI Taxonomy" id="6238"/>
    <lineage>
        <taxon>Eukaryota</taxon>
        <taxon>Metazoa</taxon>
        <taxon>Ecdysozoa</taxon>
        <taxon>Nematoda</taxon>
        <taxon>Chromadorea</taxon>
        <taxon>Rhabditida</taxon>
        <taxon>Rhabditina</taxon>
        <taxon>Rhabditomorpha</taxon>
        <taxon>Rhabditoidea</taxon>
        <taxon>Rhabditidae</taxon>
        <taxon>Peloderinae</taxon>
        <taxon>Caenorhabditis</taxon>
    </lineage>
</organism>
<reference evidence="2 3" key="1">
    <citation type="submission" date="2022-04" db="EMBL/GenBank/DDBJ databases">
        <title>Chromosome-level reference genomes for two strains of Caenorhabditis briggsae: an improved platform for comparative genomics.</title>
        <authorList>
            <person name="Stevens L."/>
            <person name="Andersen E."/>
        </authorList>
    </citation>
    <scope>NUCLEOTIDE SEQUENCE [LARGE SCALE GENOMIC DNA]</scope>
    <source>
        <strain evidence="2">VX34</strain>
        <tissue evidence="2">Whole-organism</tissue>
    </source>
</reference>
<feature type="region of interest" description="Disordered" evidence="1">
    <location>
        <begin position="84"/>
        <end position="118"/>
    </location>
</feature>
<dbReference type="PANTHER" id="PTHR16089:SF42">
    <property type="entry name" value="ELM2 DOMAIN-CONTAINING PROTEIN"/>
    <property type="match status" value="1"/>
</dbReference>
<evidence type="ECO:0000256" key="1">
    <source>
        <dbReference type="SAM" id="MobiDB-lite"/>
    </source>
</evidence>
<feature type="compositionally biased region" description="Basic residues" evidence="1">
    <location>
        <begin position="38"/>
        <end position="52"/>
    </location>
</feature>
<feature type="compositionally biased region" description="Polar residues" evidence="1">
    <location>
        <begin position="1"/>
        <end position="10"/>
    </location>
</feature>
<dbReference type="EMBL" id="CP092625">
    <property type="protein sequence ID" value="UMM44567.1"/>
    <property type="molecule type" value="Genomic_DNA"/>
</dbReference>
<evidence type="ECO:0008006" key="4">
    <source>
        <dbReference type="Google" id="ProtNLM"/>
    </source>
</evidence>
<dbReference type="InterPro" id="IPR051066">
    <property type="entry name" value="Trans_reg/Corepressor"/>
</dbReference>